<organism evidence="2 3">
    <name type="scientific">Myotis davidii</name>
    <name type="common">David's myotis</name>
    <dbReference type="NCBI Taxonomy" id="225400"/>
    <lineage>
        <taxon>Eukaryota</taxon>
        <taxon>Metazoa</taxon>
        <taxon>Chordata</taxon>
        <taxon>Craniata</taxon>
        <taxon>Vertebrata</taxon>
        <taxon>Euteleostomi</taxon>
        <taxon>Mammalia</taxon>
        <taxon>Eutheria</taxon>
        <taxon>Laurasiatheria</taxon>
        <taxon>Chiroptera</taxon>
        <taxon>Yangochiroptera</taxon>
        <taxon>Vespertilionidae</taxon>
        <taxon>Myotis</taxon>
    </lineage>
</organism>
<accession>L5LQR6</accession>
<protein>
    <submittedName>
        <fullName evidence="2">Uncharacterized protein</fullName>
    </submittedName>
</protein>
<evidence type="ECO:0000313" key="3">
    <source>
        <dbReference type="Proteomes" id="UP000010556"/>
    </source>
</evidence>
<evidence type="ECO:0000256" key="1">
    <source>
        <dbReference type="SAM" id="MobiDB-lite"/>
    </source>
</evidence>
<sequence length="124" mass="13263">MENEEVDTLLGPSLGGVRQMKAGQSTPQLGETVSSVSTSHPVGPATPLSSGQPSAFHDSMLCPHMLFALNEKQERNWPTDNYTERERESSWLVNTVAVVGASPASVAALRSSEPSGKEQRAGRQ</sequence>
<proteinExistence type="predicted"/>
<name>L5LQR6_MYODS</name>
<dbReference type="AlphaFoldDB" id="L5LQR6"/>
<reference evidence="3" key="1">
    <citation type="journal article" date="2013" name="Science">
        <title>Comparative analysis of bat genomes provides insight into the evolution of flight and immunity.</title>
        <authorList>
            <person name="Zhang G."/>
            <person name="Cowled C."/>
            <person name="Shi Z."/>
            <person name="Huang Z."/>
            <person name="Bishop-Lilly K.A."/>
            <person name="Fang X."/>
            <person name="Wynne J.W."/>
            <person name="Xiong Z."/>
            <person name="Baker M.L."/>
            <person name="Zhao W."/>
            <person name="Tachedjian M."/>
            <person name="Zhu Y."/>
            <person name="Zhou P."/>
            <person name="Jiang X."/>
            <person name="Ng J."/>
            <person name="Yang L."/>
            <person name="Wu L."/>
            <person name="Xiao J."/>
            <person name="Feng Y."/>
            <person name="Chen Y."/>
            <person name="Sun X."/>
            <person name="Zhang Y."/>
            <person name="Marsh G.A."/>
            <person name="Crameri G."/>
            <person name="Broder C.C."/>
            <person name="Frey K.G."/>
            <person name="Wang L.F."/>
            <person name="Wang J."/>
        </authorList>
    </citation>
    <scope>NUCLEOTIDE SEQUENCE [LARGE SCALE GENOMIC DNA]</scope>
</reference>
<dbReference type="Proteomes" id="UP000010556">
    <property type="component" value="Unassembled WGS sequence"/>
</dbReference>
<gene>
    <name evidence="2" type="ORF">MDA_GLEAN10025758</name>
</gene>
<feature type="region of interest" description="Disordered" evidence="1">
    <location>
        <begin position="1"/>
        <end position="54"/>
    </location>
</feature>
<dbReference type="EMBL" id="KB109247">
    <property type="protein sequence ID" value="ELK28382.1"/>
    <property type="molecule type" value="Genomic_DNA"/>
</dbReference>
<evidence type="ECO:0000313" key="2">
    <source>
        <dbReference type="EMBL" id="ELK28382.1"/>
    </source>
</evidence>
<keyword evidence="3" id="KW-1185">Reference proteome</keyword>
<feature type="compositionally biased region" description="Polar residues" evidence="1">
    <location>
        <begin position="22"/>
        <end position="40"/>
    </location>
</feature>